<gene>
    <name evidence="7" type="ORF">RHGRI_034993</name>
</gene>
<dbReference type="Gene3D" id="6.10.130.30">
    <property type="match status" value="1"/>
</dbReference>
<name>A0AAV6I2Z2_9ERIC</name>
<evidence type="ECO:0000256" key="4">
    <source>
        <dbReference type="ARBA" id="ARBA00023125"/>
    </source>
</evidence>
<accession>A0AAV6I2Z2</accession>
<dbReference type="InterPro" id="IPR018552">
    <property type="entry name" value="CENP-X"/>
</dbReference>
<dbReference type="EMBL" id="JACTNZ010000012">
    <property type="protein sequence ID" value="KAG5523028.1"/>
    <property type="molecule type" value="Genomic_DNA"/>
</dbReference>
<dbReference type="GO" id="GO:0006281">
    <property type="term" value="P:DNA repair"/>
    <property type="evidence" value="ECO:0007669"/>
    <property type="project" value="UniProtKB-KW"/>
</dbReference>
<dbReference type="GO" id="GO:0003677">
    <property type="term" value="F:DNA binding"/>
    <property type="evidence" value="ECO:0007669"/>
    <property type="project" value="UniProtKB-KW"/>
</dbReference>
<evidence type="ECO:0000313" key="7">
    <source>
        <dbReference type="EMBL" id="KAG5523028.1"/>
    </source>
</evidence>
<keyword evidence="4" id="KW-0238">DNA-binding</keyword>
<evidence type="ECO:0008006" key="9">
    <source>
        <dbReference type="Google" id="ProtNLM"/>
    </source>
</evidence>
<dbReference type="GO" id="GO:0071821">
    <property type="term" value="C:FANCM-MHF complex"/>
    <property type="evidence" value="ECO:0007669"/>
    <property type="project" value="TreeGrafter"/>
</dbReference>
<dbReference type="GO" id="GO:0051382">
    <property type="term" value="P:kinetochore assembly"/>
    <property type="evidence" value="ECO:0007669"/>
    <property type="project" value="InterPro"/>
</dbReference>
<dbReference type="CDD" id="cd22921">
    <property type="entry name" value="HFD_CENP-X"/>
    <property type="match status" value="1"/>
</dbReference>
<organism evidence="7 8">
    <name type="scientific">Rhododendron griersonianum</name>
    <dbReference type="NCBI Taxonomy" id="479676"/>
    <lineage>
        <taxon>Eukaryota</taxon>
        <taxon>Viridiplantae</taxon>
        <taxon>Streptophyta</taxon>
        <taxon>Embryophyta</taxon>
        <taxon>Tracheophyta</taxon>
        <taxon>Spermatophyta</taxon>
        <taxon>Magnoliopsida</taxon>
        <taxon>eudicotyledons</taxon>
        <taxon>Gunneridae</taxon>
        <taxon>Pentapetalae</taxon>
        <taxon>asterids</taxon>
        <taxon>Ericales</taxon>
        <taxon>Ericaceae</taxon>
        <taxon>Ericoideae</taxon>
        <taxon>Rhodoreae</taxon>
        <taxon>Rhododendron</taxon>
    </lineage>
</organism>
<evidence type="ECO:0000256" key="1">
    <source>
        <dbReference type="ARBA" id="ARBA00004123"/>
    </source>
</evidence>
<dbReference type="PANTHER" id="PTHR28680">
    <property type="entry name" value="CENTROMERE PROTEIN X"/>
    <property type="match status" value="1"/>
</dbReference>
<keyword evidence="6" id="KW-0539">Nucleus</keyword>
<protein>
    <recommendedName>
        <fullName evidence="9">Centromere protein X</fullName>
    </recommendedName>
</protein>
<evidence type="ECO:0000256" key="5">
    <source>
        <dbReference type="ARBA" id="ARBA00023204"/>
    </source>
</evidence>
<evidence type="ECO:0000256" key="2">
    <source>
        <dbReference type="ARBA" id="ARBA00009359"/>
    </source>
</evidence>
<comment type="subcellular location">
    <subcellularLocation>
        <location evidence="1">Nucleus</location>
    </subcellularLocation>
</comment>
<keyword evidence="3" id="KW-0227">DNA damage</keyword>
<proteinExistence type="inferred from homology"/>
<dbReference type="Proteomes" id="UP000823749">
    <property type="component" value="Chromosome 12"/>
</dbReference>
<evidence type="ECO:0000256" key="6">
    <source>
        <dbReference type="ARBA" id="ARBA00023242"/>
    </source>
</evidence>
<evidence type="ECO:0000256" key="3">
    <source>
        <dbReference type="ARBA" id="ARBA00022763"/>
    </source>
</evidence>
<reference evidence="7" key="1">
    <citation type="submission" date="2020-08" db="EMBL/GenBank/DDBJ databases">
        <title>Plant Genome Project.</title>
        <authorList>
            <person name="Zhang R.-G."/>
        </authorList>
    </citation>
    <scope>NUCLEOTIDE SEQUENCE</scope>
    <source>
        <strain evidence="7">WSP0</strain>
        <tissue evidence="7">Leaf</tissue>
    </source>
</reference>
<sequence length="97" mass="10668">MSKKDENTAVFLHELHQINLVVLDSSQFCYLQPGAGTSKKIRPTFANANALKLSSELLRVFVTEAVERAATIAEAEGASTIEATHLERVLPQLLLDF</sequence>
<keyword evidence="5" id="KW-0234">DNA repair</keyword>
<keyword evidence="8" id="KW-1185">Reference proteome</keyword>
<comment type="similarity">
    <text evidence="2">Belongs to the CENP-X/MHF2 family.</text>
</comment>
<dbReference type="GO" id="GO:0031297">
    <property type="term" value="P:replication fork processing"/>
    <property type="evidence" value="ECO:0007669"/>
    <property type="project" value="TreeGrafter"/>
</dbReference>
<dbReference type="AlphaFoldDB" id="A0AAV6I2Z2"/>
<evidence type="ECO:0000313" key="8">
    <source>
        <dbReference type="Proteomes" id="UP000823749"/>
    </source>
</evidence>
<comment type="caution">
    <text evidence="7">The sequence shown here is derived from an EMBL/GenBank/DDBJ whole genome shotgun (WGS) entry which is preliminary data.</text>
</comment>
<dbReference type="GO" id="GO:0000712">
    <property type="term" value="P:resolution of meiotic recombination intermediates"/>
    <property type="evidence" value="ECO:0007669"/>
    <property type="project" value="TreeGrafter"/>
</dbReference>
<dbReference type="PANTHER" id="PTHR28680:SF1">
    <property type="entry name" value="CENTROMERE PROTEIN X"/>
    <property type="match status" value="1"/>
</dbReference>
<dbReference type="Pfam" id="PF09415">
    <property type="entry name" value="CENP-X"/>
    <property type="match status" value="1"/>
</dbReference>